<organism evidence="2 3">
    <name type="scientific">Hydrocarboniclastica marina</name>
    <dbReference type="NCBI Taxonomy" id="2259620"/>
    <lineage>
        <taxon>Bacteria</taxon>
        <taxon>Pseudomonadati</taxon>
        <taxon>Pseudomonadota</taxon>
        <taxon>Gammaproteobacteria</taxon>
        <taxon>Alteromonadales</taxon>
        <taxon>Alteromonadaceae</taxon>
        <taxon>Hydrocarboniclastica</taxon>
    </lineage>
</organism>
<sequence length="57" mass="6644">MYLNIKQLAARYGVSPATIWRWVGDGFFPQPHKLGPSTTRWHENDIKQFEARAATRK</sequence>
<proteinExistence type="predicted"/>
<dbReference type="InterPro" id="IPR009061">
    <property type="entry name" value="DNA-bd_dom_put_sf"/>
</dbReference>
<evidence type="ECO:0000313" key="2">
    <source>
        <dbReference type="EMBL" id="QCF26492.1"/>
    </source>
</evidence>
<protein>
    <submittedName>
        <fullName evidence="2">AlpA family phage regulatory protein</fullName>
    </submittedName>
</protein>
<dbReference type="RefSeq" id="WP_136549211.1">
    <property type="nucleotide sequence ID" value="NZ_CP031093.1"/>
</dbReference>
<dbReference type="Proteomes" id="UP000298049">
    <property type="component" value="Chromosome"/>
</dbReference>
<name>A0A4P7XJF7_9ALTE</name>
<keyword evidence="3" id="KW-1185">Reference proteome</keyword>
<gene>
    <name evidence="2" type="ORF">soil367_11395</name>
</gene>
<evidence type="ECO:0000259" key="1">
    <source>
        <dbReference type="Pfam" id="PF12728"/>
    </source>
</evidence>
<accession>A0A4P7XJF7</accession>
<evidence type="ECO:0000313" key="3">
    <source>
        <dbReference type="Proteomes" id="UP000298049"/>
    </source>
</evidence>
<dbReference type="Pfam" id="PF12728">
    <property type="entry name" value="HTH_17"/>
    <property type="match status" value="1"/>
</dbReference>
<dbReference type="AlphaFoldDB" id="A0A4P7XJF7"/>
<dbReference type="SUPFAM" id="SSF46955">
    <property type="entry name" value="Putative DNA-binding domain"/>
    <property type="match status" value="1"/>
</dbReference>
<reference evidence="2 3" key="1">
    <citation type="submission" date="2018-07" db="EMBL/GenBank/DDBJ databases">
        <title>Marsedoiliclastica nanhaica gen. nov. sp. nov., a novel marine hydrocarbonoclastic bacterium isolated from an in-situ enriched hydrocarbon-degrading consortium in deep-sea sediment.</title>
        <authorList>
            <person name="Dong C."/>
            <person name="Ma T."/>
            <person name="Liu R."/>
            <person name="Shao Z."/>
        </authorList>
    </citation>
    <scope>NUCLEOTIDE SEQUENCE [LARGE SCALE GENOMIC DNA]</scope>
    <source>
        <strain evidence="3">soil36-7</strain>
    </source>
</reference>
<dbReference type="KEGG" id="hmi:soil367_11395"/>
<feature type="domain" description="Helix-turn-helix" evidence="1">
    <location>
        <begin position="2"/>
        <end position="49"/>
    </location>
</feature>
<dbReference type="InterPro" id="IPR041657">
    <property type="entry name" value="HTH_17"/>
</dbReference>
<dbReference type="EMBL" id="CP031093">
    <property type="protein sequence ID" value="QCF26492.1"/>
    <property type="molecule type" value="Genomic_DNA"/>
</dbReference>
<dbReference type="OrthoDB" id="5298532at2"/>
<dbReference type="Gene3D" id="1.10.238.160">
    <property type="match status" value="1"/>
</dbReference>